<evidence type="ECO:0000256" key="4">
    <source>
        <dbReference type="ARBA" id="ARBA00047984"/>
    </source>
</evidence>
<accession>A0A5J5AT36</accession>
<keyword evidence="7" id="KW-1185">Reference proteome</keyword>
<evidence type="ECO:0000256" key="5">
    <source>
        <dbReference type="SAM" id="MobiDB-lite"/>
    </source>
</evidence>
<keyword evidence="2" id="KW-0378">Hydrolase</keyword>
<evidence type="ECO:0000256" key="1">
    <source>
        <dbReference type="ARBA" id="ARBA00012552"/>
    </source>
</evidence>
<dbReference type="GO" id="GO:0016787">
    <property type="term" value="F:hydrolase activity"/>
    <property type="evidence" value="ECO:0007669"/>
    <property type="project" value="UniProtKB-KW"/>
</dbReference>
<dbReference type="EMBL" id="CM018042">
    <property type="protein sequence ID" value="KAA8532892.1"/>
    <property type="molecule type" value="Genomic_DNA"/>
</dbReference>
<sequence>MFKAVLNQKPSSPALPTDPNCVSPPRRRKRFEMPLVPHIGSKKFAQSQNQLNGKISNADRRGDFFARRQRIAQQRKSLPIASVEKRLVEEVRNNDTLIIVGETGSGKTTQLPQFLFNWGILS</sequence>
<dbReference type="OrthoDB" id="1743425at2759"/>
<keyword evidence="3" id="KW-0547">Nucleotide-binding</keyword>
<evidence type="ECO:0000313" key="7">
    <source>
        <dbReference type="Proteomes" id="UP000325577"/>
    </source>
</evidence>
<dbReference type="PANTHER" id="PTHR18934">
    <property type="entry name" value="ATP-DEPENDENT RNA HELICASE"/>
    <property type="match status" value="1"/>
</dbReference>
<evidence type="ECO:0000256" key="3">
    <source>
        <dbReference type="ARBA" id="ARBA00022806"/>
    </source>
</evidence>
<protein>
    <recommendedName>
        <fullName evidence="1">RNA helicase</fullName>
        <ecNumber evidence="1">3.6.4.13</ecNumber>
    </recommendedName>
</protein>
<keyword evidence="3" id="KW-0067">ATP-binding</keyword>
<feature type="region of interest" description="Disordered" evidence="5">
    <location>
        <begin position="1"/>
        <end position="28"/>
    </location>
</feature>
<dbReference type="SUPFAM" id="SSF52540">
    <property type="entry name" value="P-loop containing nucleoside triphosphate hydrolases"/>
    <property type="match status" value="1"/>
</dbReference>
<dbReference type="Gene3D" id="3.40.50.300">
    <property type="entry name" value="P-loop containing nucleotide triphosphate hydrolases"/>
    <property type="match status" value="1"/>
</dbReference>
<dbReference type="EC" id="3.6.4.13" evidence="1"/>
<dbReference type="GO" id="GO:0003724">
    <property type="term" value="F:RNA helicase activity"/>
    <property type="evidence" value="ECO:0007669"/>
    <property type="project" value="UniProtKB-EC"/>
</dbReference>
<evidence type="ECO:0000256" key="2">
    <source>
        <dbReference type="ARBA" id="ARBA00022801"/>
    </source>
</evidence>
<gene>
    <name evidence="6" type="ORF">F0562_032991</name>
</gene>
<comment type="catalytic activity">
    <reaction evidence="4">
        <text>ATP + H2O = ADP + phosphate + H(+)</text>
        <dbReference type="Rhea" id="RHEA:13065"/>
        <dbReference type="ChEBI" id="CHEBI:15377"/>
        <dbReference type="ChEBI" id="CHEBI:15378"/>
        <dbReference type="ChEBI" id="CHEBI:30616"/>
        <dbReference type="ChEBI" id="CHEBI:43474"/>
        <dbReference type="ChEBI" id="CHEBI:456216"/>
        <dbReference type="EC" id="3.6.4.13"/>
    </reaction>
</comment>
<dbReference type="Proteomes" id="UP000325577">
    <property type="component" value="Linkage Group LG19"/>
</dbReference>
<dbReference type="AlphaFoldDB" id="A0A5J5AT36"/>
<name>A0A5J5AT36_9ASTE</name>
<organism evidence="6 7">
    <name type="scientific">Nyssa sinensis</name>
    <dbReference type="NCBI Taxonomy" id="561372"/>
    <lineage>
        <taxon>Eukaryota</taxon>
        <taxon>Viridiplantae</taxon>
        <taxon>Streptophyta</taxon>
        <taxon>Embryophyta</taxon>
        <taxon>Tracheophyta</taxon>
        <taxon>Spermatophyta</taxon>
        <taxon>Magnoliopsida</taxon>
        <taxon>eudicotyledons</taxon>
        <taxon>Gunneridae</taxon>
        <taxon>Pentapetalae</taxon>
        <taxon>asterids</taxon>
        <taxon>Cornales</taxon>
        <taxon>Nyssaceae</taxon>
        <taxon>Nyssa</taxon>
    </lineage>
</organism>
<evidence type="ECO:0000313" key="6">
    <source>
        <dbReference type="EMBL" id="KAA8532892.1"/>
    </source>
</evidence>
<dbReference type="GO" id="GO:0003725">
    <property type="term" value="F:double-stranded RNA binding"/>
    <property type="evidence" value="ECO:0007669"/>
    <property type="project" value="TreeGrafter"/>
</dbReference>
<reference evidence="6 7" key="1">
    <citation type="submission" date="2019-09" db="EMBL/GenBank/DDBJ databases">
        <title>A chromosome-level genome assembly of the Chinese tupelo Nyssa sinensis.</title>
        <authorList>
            <person name="Yang X."/>
            <person name="Kang M."/>
            <person name="Yang Y."/>
            <person name="Xiong H."/>
            <person name="Wang M."/>
            <person name="Zhang Z."/>
            <person name="Wang Z."/>
            <person name="Wu H."/>
            <person name="Ma T."/>
            <person name="Liu J."/>
            <person name="Xi Z."/>
        </authorList>
    </citation>
    <scope>NUCLEOTIDE SEQUENCE [LARGE SCALE GENOMIC DNA]</scope>
    <source>
        <strain evidence="6">J267</strain>
        <tissue evidence="6">Leaf</tissue>
    </source>
</reference>
<proteinExistence type="predicted"/>
<dbReference type="PANTHER" id="PTHR18934:SF118">
    <property type="entry name" value="ATP-DEPENDENT RNA HELICASE DHX33"/>
    <property type="match status" value="1"/>
</dbReference>
<dbReference type="InterPro" id="IPR027417">
    <property type="entry name" value="P-loop_NTPase"/>
</dbReference>
<dbReference type="GO" id="GO:0005730">
    <property type="term" value="C:nucleolus"/>
    <property type="evidence" value="ECO:0007669"/>
    <property type="project" value="TreeGrafter"/>
</dbReference>
<keyword evidence="3" id="KW-0347">Helicase</keyword>
<dbReference type="GO" id="GO:0045943">
    <property type="term" value="P:positive regulation of transcription by RNA polymerase I"/>
    <property type="evidence" value="ECO:0007669"/>
    <property type="project" value="TreeGrafter"/>
</dbReference>